<proteinExistence type="predicted"/>
<organism evidence="1 2">
    <name type="scientific">Weizmannia acidilactici</name>
    <dbReference type="NCBI Taxonomy" id="2607726"/>
    <lineage>
        <taxon>Bacteria</taxon>
        <taxon>Bacillati</taxon>
        <taxon>Bacillota</taxon>
        <taxon>Bacilli</taxon>
        <taxon>Bacillales</taxon>
        <taxon>Bacillaceae</taxon>
        <taxon>Heyndrickxia</taxon>
    </lineage>
</organism>
<evidence type="ECO:0000313" key="1">
    <source>
        <dbReference type="EMBL" id="GER69386.1"/>
    </source>
</evidence>
<dbReference type="EMBL" id="BKZQ01000006">
    <property type="protein sequence ID" value="GER69386.1"/>
    <property type="molecule type" value="Genomic_DNA"/>
</dbReference>
<dbReference type="RefSeq" id="WP_172967441.1">
    <property type="nucleotide sequence ID" value="NZ_BKZP01000007.1"/>
</dbReference>
<sequence>MNCQMDPALAQMLREIIRQLDELDKRLNRTNLRITQIEHYILYLQEQDILPR</sequence>
<keyword evidence="2" id="KW-1185">Reference proteome</keyword>
<reference evidence="1 2" key="1">
    <citation type="submission" date="2019-09" db="EMBL/GenBank/DDBJ databases">
        <title>Draft genome sequence of Bacillus sp. JC-7.</title>
        <authorList>
            <person name="Tanaka N."/>
            <person name="Shiwa Y."/>
            <person name="Fujita N."/>
            <person name="Tanasupawat S."/>
        </authorList>
    </citation>
    <scope>NUCLEOTIDE SEQUENCE [LARGE SCALE GENOMIC DNA]</scope>
    <source>
        <strain evidence="1 2">JC-7</strain>
    </source>
</reference>
<dbReference type="Proteomes" id="UP000391919">
    <property type="component" value="Unassembled WGS sequence"/>
</dbReference>
<name>A0A5J4J346_9BACI</name>
<gene>
    <name evidence="1" type="ORF">BpJC7_06890</name>
</gene>
<comment type="caution">
    <text evidence="1">The sequence shown here is derived from an EMBL/GenBank/DDBJ whole genome shotgun (WGS) entry which is preliminary data.</text>
</comment>
<dbReference type="AlphaFoldDB" id="A0A5J4J346"/>
<protein>
    <submittedName>
        <fullName evidence="1">Uncharacterized protein</fullName>
    </submittedName>
</protein>
<evidence type="ECO:0000313" key="2">
    <source>
        <dbReference type="Proteomes" id="UP000391919"/>
    </source>
</evidence>
<accession>A0A5J4J346</accession>